<feature type="compositionally biased region" description="Polar residues" evidence="1">
    <location>
        <begin position="377"/>
        <end position="389"/>
    </location>
</feature>
<name>A0A7S0FN37_9DINO</name>
<feature type="region of interest" description="Disordered" evidence="1">
    <location>
        <begin position="752"/>
        <end position="801"/>
    </location>
</feature>
<accession>A0A7S0FN37</accession>
<organism evidence="2">
    <name type="scientific">Pyrodinium bahamense</name>
    <dbReference type="NCBI Taxonomy" id="73915"/>
    <lineage>
        <taxon>Eukaryota</taxon>
        <taxon>Sar</taxon>
        <taxon>Alveolata</taxon>
        <taxon>Dinophyceae</taxon>
        <taxon>Gonyaulacales</taxon>
        <taxon>Pyrocystaceae</taxon>
        <taxon>Pyrodinium</taxon>
    </lineage>
</organism>
<feature type="compositionally biased region" description="Basic and acidic residues" evidence="1">
    <location>
        <begin position="425"/>
        <end position="437"/>
    </location>
</feature>
<evidence type="ECO:0000313" key="2">
    <source>
        <dbReference type="EMBL" id="CAD8369768.1"/>
    </source>
</evidence>
<feature type="compositionally biased region" description="Basic and acidic residues" evidence="1">
    <location>
        <begin position="393"/>
        <end position="407"/>
    </location>
</feature>
<feature type="compositionally biased region" description="Basic and acidic residues" evidence="1">
    <location>
        <begin position="198"/>
        <end position="207"/>
    </location>
</feature>
<dbReference type="AlphaFoldDB" id="A0A7S0FN37"/>
<feature type="region of interest" description="Disordered" evidence="1">
    <location>
        <begin position="373"/>
        <end position="480"/>
    </location>
</feature>
<feature type="compositionally biased region" description="Low complexity" evidence="1">
    <location>
        <begin position="9"/>
        <end position="18"/>
    </location>
</feature>
<sequence length="883" mass="92491">MAVLPPELPCSTPSSSSTAPPPHTSSEDRAPSRGCSHSVAVGGFEDAVCSLRAVAGNGSQSAAPGHEAGIPKVDATIEPLSAALGSPTATPTDLGSQFASVPCASTSKEPTSSCPAVEPAVAVAENMEAACGTNASVSRTDVESEHTCGVASPAKPLESASEPVLDMTPERDGLEAPSESRFDTLEGTVRQEASTEPAPEKPAHGKVMHVPEEHVPDRTAEGPAVHVQPELVPDVAAQGLAMDLPLDPVAHGAVPEAEAEPRGEPPELPRSSTPAAQGPAVDCASDLPACGAAGAPAVDPPSQAVLDSTARGGARKLASEPILDVPIPEPHQDSEATAKRRACLEQLKAKRATRLLDPDLTAATHSARDVLADQQEDNGQNLHGQNPSTRRVRIPERRARRESKADDDACAVSSDPAGGLGCRACELREPPASRVETHPQIPTAPQTHSAARQGGFTREAQEPAASEACPPGEEMRDNSPQSISYADFWQQQRRGATNAAGPPKQRGGHAAVATEPAPTGSRSVAGEQPQLDIGIGVSERSVRIERIQELRRARGADPMPVLDPALLAGPNSYRVQAEAAGKLSVALDSEDPVNAENASVDEDLRDDEAAPSKKVVILLADSAKVEAEACRSEPEPELQVDAEQELAPGQAVAARLGSSSTALAAAQLHVGLVATQDMVDDLRLRWQRYCSGDGQRQESFREPATLPAGDALFEELQARWREVRGVSSTDLRPELRALVAPIEVQKVRFGSQAPGASTLPSPRLEQVGTPRSQTRSRTEPQRPLDVRAVGTKDAPHPEGAMPPYHSKAGITLPPASPRWPVQAQQDLSTKAHAKVSSAVVPLPAVGLHEQGRQPAAGVEAAAALHHGQLPRERQQIDDNCVHQ</sequence>
<protein>
    <submittedName>
        <fullName evidence="2">Uncharacterized protein</fullName>
    </submittedName>
</protein>
<feature type="region of interest" description="Disordered" evidence="1">
    <location>
        <begin position="1"/>
        <end position="37"/>
    </location>
</feature>
<proteinExistence type="predicted"/>
<feature type="compositionally biased region" description="Basic and acidic residues" evidence="1">
    <location>
        <begin position="776"/>
        <end position="785"/>
    </location>
</feature>
<feature type="compositionally biased region" description="Basic and acidic residues" evidence="1">
    <location>
        <begin position="168"/>
        <end position="184"/>
    </location>
</feature>
<evidence type="ECO:0000256" key="1">
    <source>
        <dbReference type="SAM" id="MobiDB-lite"/>
    </source>
</evidence>
<dbReference type="EMBL" id="HBEG01032011">
    <property type="protein sequence ID" value="CAD8369768.1"/>
    <property type="molecule type" value="Transcribed_RNA"/>
</dbReference>
<feature type="region of interest" description="Disordered" evidence="1">
    <location>
        <begin position="168"/>
        <end position="207"/>
    </location>
</feature>
<feature type="region of interest" description="Disordered" evidence="1">
    <location>
        <begin position="494"/>
        <end position="526"/>
    </location>
</feature>
<reference evidence="2" key="1">
    <citation type="submission" date="2021-01" db="EMBL/GenBank/DDBJ databases">
        <authorList>
            <person name="Corre E."/>
            <person name="Pelletier E."/>
            <person name="Niang G."/>
            <person name="Scheremetjew M."/>
            <person name="Finn R."/>
            <person name="Kale V."/>
            <person name="Holt S."/>
            <person name="Cochrane G."/>
            <person name="Meng A."/>
            <person name="Brown T."/>
            <person name="Cohen L."/>
        </authorList>
    </citation>
    <scope>NUCLEOTIDE SEQUENCE</scope>
    <source>
        <strain evidence="2">Pbaha01</strain>
    </source>
</reference>
<gene>
    <name evidence="2" type="ORF">PBAH0796_LOCUS19520</name>
</gene>
<feature type="region of interest" description="Disordered" evidence="1">
    <location>
        <begin position="254"/>
        <end position="281"/>
    </location>
</feature>